<dbReference type="NCBIfam" id="TIGR04183">
    <property type="entry name" value="Por_Secre_tail"/>
    <property type="match status" value="1"/>
</dbReference>
<dbReference type="NCBIfam" id="NF038128">
    <property type="entry name" value="choice_anch_J"/>
    <property type="match status" value="1"/>
</dbReference>
<dbReference type="SMART" id="SM00137">
    <property type="entry name" value="MAM"/>
    <property type="match status" value="1"/>
</dbReference>
<dbReference type="SMART" id="SM00060">
    <property type="entry name" value="FN3"/>
    <property type="match status" value="1"/>
</dbReference>
<dbReference type="CDD" id="cd06263">
    <property type="entry name" value="MAM"/>
    <property type="match status" value="1"/>
</dbReference>
<feature type="domain" description="MAM" evidence="1">
    <location>
        <begin position="589"/>
        <end position="755"/>
    </location>
</feature>
<dbReference type="Pfam" id="PF00629">
    <property type="entry name" value="MAM"/>
    <property type="match status" value="1"/>
</dbReference>
<dbReference type="Pfam" id="PF00041">
    <property type="entry name" value="fn3"/>
    <property type="match status" value="1"/>
</dbReference>
<dbReference type="PANTHER" id="PTHR23282:SF101">
    <property type="entry name" value="MAM DOMAIN-CONTAINING PROTEIN"/>
    <property type="match status" value="1"/>
</dbReference>
<evidence type="ECO:0000259" key="2">
    <source>
        <dbReference type="PROSITE" id="PS50853"/>
    </source>
</evidence>
<dbReference type="InterPro" id="IPR000998">
    <property type="entry name" value="MAM_dom"/>
</dbReference>
<protein>
    <submittedName>
        <fullName evidence="3">T9SS type A sorting domain-containing protein</fullName>
    </submittedName>
</protein>
<accession>A0ABW9RZQ0</accession>
<dbReference type="Gene3D" id="2.60.40.10">
    <property type="entry name" value="Immunoglobulins"/>
    <property type="match status" value="1"/>
</dbReference>
<dbReference type="InterPro" id="IPR013783">
    <property type="entry name" value="Ig-like_fold"/>
</dbReference>
<keyword evidence="4" id="KW-1185">Reference proteome</keyword>
<dbReference type="SUPFAM" id="SSF49265">
    <property type="entry name" value="Fibronectin type III"/>
    <property type="match status" value="1"/>
</dbReference>
<dbReference type="PROSITE" id="PS50853">
    <property type="entry name" value="FN3"/>
    <property type="match status" value="1"/>
</dbReference>
<dbReference type="InterPro" id="IPR026444">
    <property type="entry name" value="Secre_tail"/>
</dbReference>
<sequence>MDNIIAAQGFEHVAPPKRRGTNIFVPGKGLPKGEDPLIAKQRSVQRSAEETLLAAPIVSFDAHVGSVLNDPTGAIGPNHYVYAFNSGFGILDRSGNVLAPEASLGTLFPGETLGDPVVVYDNFADRFIIMEFSNSPNGILIAVCQGPDPVNDGWYTYRFNTGTFPDYEKLSIWSDGYYITANKDQNSASTSQVIFALERDNMLTGASAQMIGFPLPGITTSGFYSPGGFNATGSTLPPVGVGHSVVYMQDDSWSGVSQDHLKIWTTDVDWSSPSNSTISSPQILNTSAFDGVFDGGSFQNLDEPGSGPDLDALQATMMYMTNYRRFGTHNSVVMNFVVDVSGNDSRAGIRWYELRQTNDGDPWTIYQEGTYLQPDGHSAYCGSIAMDSQGNIGMGYTIVSSTVYTSLRYTGRLATDPLGTMPQGEQVVVNGDSEENRGDGRYGDYAQITVDPLDDLTFWHIGEYFKGNNVRRSHVVAFKLGSGSSDTEPPTAPNNLSASNVTSSSVDLSWNASTDNVGVTGYNIYNGASLVTTVSTTSHTVTGLSANTNYTFTVRARDAAANESGASNSVNITTLPAAGCSGGITSFPYSEGFENTIGAWTQSTSDDLNWTVDANGTPSSSTGPSSAAEGSYYIYVEASGSGYPNKQAIINSPCFDLSSESQASFNFKFHMYGASNMGSIALEASNDNGQSWTSLWSMTGNQGNSWQSASIDLAAYLGGSVQLRFNRITGSTWQADIAIDDVELSIGDTGGDCVSGDVELSITLDNYPQETSWTLKNSSGTTIDSESYSSSTPDGSTVTKTFSGLAADTYTFTINDTYGDGICCGYGNGSYTLSSAQGVIVTGGDFGSSESTEFCVESASAMLRTNTLNGEETDLFQIYPNPTRERLSIAVKDHQIENVQIFSMYGMLVTEINEEGPYEQIDVSHLTPGTYFIRITSGDQKVTRKFIKE</sequence>
<organism evidence="3 4">
    <name type="scientific">Fulvivirga kasyanovii</name>
    <dbReference type="NCBI Taxonomy" id="396812"/>
    <lineage>
        <taxon>Bacteria</taxon>
        <taxon>Pseudomonadati</taxon>
        <taxon>Bacteroidota</taxon>
        <taxon>Cytophagia</taxon>
        <taxon>Cytophagales</taxon>
        <taxon>Fulvivirgaceae</taxon>
        <taxon>Fulvivirga</taxon>
    </lineage>
</organism>
<name>A0ABW9RZQ0_9BACT</name>
<gene>
    <name evidence="3" type="ORF">E1163_28220</name>
</gene>
<dbReference type="Proteomes" id="UP000798808">
    <property type="component" value="Unassembled WGS sequence"/>
</dbReference>
<dbReference type="InterPro" id="IPR036116">
    <property type="entry name" value="FN3_sf"/>
</dbReference>
<dbReference type="EMBL" id="SMLW01000674">
    <property type="protein sequence ID" value="MTI28879.1"/>
    <property type="molecule type" value="Genomic_DNA"/>
</dbReference>
<dbReference type="InterPro" id="IPR003961">
    <property type="entry name" value="FN3_dom"/>
</dbReference>
<proteinExistence type="predicted"/>
<dbReference type="PROSITE" id="PS50060">
    <property type="entry name" value="MAM_2"/>
    <property type="match status" value="1"/>
</dbReference>
<feature type="domain" description="Fibronectin type-III" evidence="2">
    <location>
        <begin position="492"/>
        <end position="577"/>
    </location>
</feature>
<dbReference type="Gene3D" id="2.60.120.200">
    <property type="match status" value="1"/>
</dbReference>
<dbReference type="PANTHER" id="PTHR23282">
    <property type="entry name" value="APICAL ENDOSOMAL GLYCOPROTEIN PRECURSOR"/>
    <property type="match status" value="1"/>
</dbReference>
<evidence type="ECO:0000313" key="3">
    <source>
        <dbReference type="EMBL" id="MTI28879.1"/>
    </source>
</evidence>
<dbReference type="CDD" id="cd00063">
    <property type="entry name" value="FN3"/>
    <property type="match status" value="1"/>
</dbReference>
<reference evidence="3 4" key="1">
    <citation type="submission" date="2019-02" db="EMBL/GenBank/DDBJ databases">
        <authorList>
            <person name="Goldberg S.R."/>
            <person name="Haltli B.A."/>
            <person name="Correa H."/>
            <person name="Russell K.G."/>
        </authorList>
    </citation>
    <scope>NUCLEOTIDE SEQUENCE [LARGE SCALE GENOMIC DNA]</scope>
    <source>
        <strain evidence="3 4">JCM 16186</strain>
    </source>
</reference>
<dbReference type="Pfam" id="PF18962">
    <property type="entry name" value="Por_Secre_tail"/>
    <property type="match status" value="1"/>
</dbReference>
<dbReference type="InterPro" id="IPR051560">
    <property type="entry name" value="MAM_domain-containing"/>
</dbReference>
<comment type="caution">
    <text evidence="3">The sequence shown here is derived from an EMBL/GenBank/DDBJ whole genome shotgun (WGS) entry which is preliminary data.</text>
</comment>
<dbReference type="SUPFAM" id="SSF49899">
    <property type="entry name" value="Concanavalin A-like lectins/glucanases"/>
    <property type="match status" value="1"/>
</dbReference>
<dbReference type="InterPro" id="IPR013320">
    <property type="entry name" value="ConA-like_dom_sf"/>
</dbReference>
<evidence type="ECO:0000313" key="4">
    <source>
        <dbReference type="Proteomes" id="UP000798808"/>
    </source>
</evidence>
<evidence type="ECO:0000259" key="1">
    <source>
        <dbReference type="PROSITE" id="PS50060"/>
    </source>
</evidence>